<keyword evidence="3" id="KW-1185">Reference proteome</keyword>
<reference evidence="1" key="3">
    <citation type="submission" date="2017-12" db="EMBL/GenBank/DDBJ databases">
        <title>FDA dAtabase for Regulatory Grade micrObial Sequences (FDA-ARGOS): Supporting development and validation of Infectious Disease Dx tests.</title>
        <authorList>
            <person name="Campos J."/>
            <person name="Goldberg B."/>
            <person name="Tallon L."/>
            <person name="Sadzewicz L."/>
            <person name="Sengamalay N."/>
            <person name="Ott S."/>
            <person name="Godinez A."/>
            <person name="Nagaraj S."/>
            <person name="Vyas G."/>
            <person name="Aluvathingal J."/>
            <person name="Nadendla S."/>
            <person name="Geyer C."/>
            <person name="Nandy P."/>
            <person name="Hobson J."/>
            <person name="Sichtig H."/>
        </authorList>
    </citation>
    <scope>NUCLEOTIDE SEQUENCE</scope>
    <source>
        <strain evidence="1">FDAARGOS_252</strain>
    </source>
</reference>
<dbReference type="GeneID" id="78897126"/>
<protein>
    <submittedName>
        <fullName evidence="1">Uncharacterized protein</fullName>
    </submittedName>
</protein>
<evidence type="ECO:0000313" key="1">
    <source>
        <dbReference type="EMBL" id="ARC36613.1"/>
    </source>
</evidence>
<proteinExistence type="predicted"/>
<dbReference type="Proteomes" id="UP000229314">
    <property type="component" value="Chromosome"/>
</dbReference>
<dbReference type="EMBL" id="CP024422">
    <property type="protein sequence ID" value="ATQ55317.1"/>
    <property type="molecule type" value="Genomic_DNA"/>
</dbReference>
<evidence type="ECO:0000313" key="4">
    <source>
        <dbReference type="Proteomes" id="UP000229314"/>
    </source>
</evidence>
<sequence length="80" mass="8551">MNIQTNEPRSFADASLHVILADLQCKAAHIDALARAIENMLLSKSPDHMIIAGVASAIVMLTSDMDKEFDKIESPEGGAA</sequence>
<dbReference type="EMBL" id="CP020442">
    <property type="protein sequence ID" value="ARC36613.1"/>
    <property type="molecule type" value="Genomic_DNA"/>
</dbReference>
<dbReference type="AlphaFoldDB" id="A0A1V0GS04"/>
<evidence type="ECO:0000313" key="2">
    <source>
        <dbReference type="EMBL" id="ATQ55317.1"/>
    </source>
</evidence>
<dbReference type="Proteomes" id="UP000191257">
    <property type="component" value="Chromosome"/>
</dbReference>
<dbReference type="KEGG" id="pye:A6J80_09655"/>
<organism evidence="1 3">
    <name type="scientific">Paracoccus yeei</name>
    <dbReference type="NCBI Taxonomy" id="147645"/>
    <lineage>
        <taxon>Bacteria</taxon>
        <taxon>Pseudomonadati</taxon>
        <taxon>Pseudomonadota</taxon>
        <taxon>Alphaproteobacteria</taxon>
        <taxon>Rhodobacterales</taxon>
        <taxon>Paracoccaceae</taxon>
        <taxon>Paracoccus</taxon>
    </lineage>
</organism>
<dbReference type="RefSeq" id="WP_080621267.1">
    <property type="nucleotide sequence ID" value="NZ_CAJGAB010000008.1"/>
</dbReference>
<evidence type="ECO:0000313" key="3">
    <source>
        <dbReference type="Proteomes" id="UP000191257"/>
    </source>
</evidence>
<reference evidence="2 4" key="2">
    <citation type="submission" date="2017-10" db="EMBL/GenBank/DDBJ databases">
        <title>Complete genome sequence of Paracoccus yeei TT13 isolated from human skin.</title>
        <authorList>
            <person name="Lee K."/>
            <person name="Lim J.Y."/>
            <person name="Hwang I."/>
        </authorList>
    </citation>
    <scope>NUCLEOTIDE SEQUENCE [LARGE SCALE GENOMIC DNA]</scope>
    <source>
        <strain evidence="2 4">TT13</strain>
    </source>
</reference>
<accession>A0A1V0GS04</accession>
<reference evidence="3" key="1">
    <citation type="submission" date="2017-03" db="EMBL/GenBank/DDBJ databases">
        <title>FDA dAtabase for Regulatory Grade micrObial Sequences (FDA-ARGOS): Supporting development and validation of Infectious Disease Dx tests.</title>
        <authorList>
            <person name="Minogue T."/>
            <person name="Wolcott M."/>
            <person name="Wasieloski L."/>
            <person name="Aguilar W."/>
            <person name="Moore D."/>
            <person name="Tallon L."/>
            <person name="Sadzewicz L."/>
            <person name="Sengamalay N."/>
            <person name="Ott S."/>
            <person name="Godinez A."/>
            <person name="Nagaraj S."/>
            <person name="Nadendla S."/>
            <person name="Geyer C."/>
            <person name="Sichtig H."/>
        </authorList>
    </citation>
    <scope>NUCLEOTIDE SEQUENCE [LARGE SCALE GENOMIC DNA]</scope>
    <source>
        <strain evidence="3">FDAARGOS_252</strain>
    </source>
</reference>
<gene>
    <name evidence="1" type="ORF">A6J80_09655</name>
    <name evidence="2" type="ORF">PYTT13_05490</name>
</gene>
<name>A0A1V0GS04_9RHOB</name>